<dbReference type="OrthoDB" id="10337395at2759"/>
<feature type="compositionally biased region" description="Basic and acidic residues" evidence="6">
    <location>
        <begin position="158"/>
        <end position="168"/>
    </location>
</feature>
<feature type="region of interest" description="Disordered" evidence="6">
    <location>
        <begin position="108"/>
        <end position="215"/>
    </location>
</feature>
<dbReference type="AlphaFoldDB" id="A0A8S3UMJ8"/>
<proteinExistence type="predicted"/>
<dbReference type="SMART" id="SM01336">
    <property type="entry name" value="zf-PARP"/>
    <property type="match status" value="1"/>
</dbReference>
<dbReference type="InterPro" id="IPR001510">
    <property type="entry name" value="Znf_PARP"/>
</dbReference>
<keyword evidence="8" id="KW-0328">Glycosyltransferase</keyword>
<dbReference type="GO" id="GO:0003950">
    <property type="term" value="F:NAD+ poly-ADP-ribosyltransferase activity"/>
    <property type="evidence" value="ECO:0007669"/>
    <property type="project" value="UniProtKB-EC"/>
</dbReference>
<keyword evidence="3" id="KW-0863">Zinc-finger</keyword>
<feature type="compositionally biased region" description="Basic and acidic residues" evidence="6">
    <location>
        <begin position="134"/>
        <end position="144"/>
    </location>
</feature>
<evidence type="ECO:0000256" key="4">
    <source>
        <dbReference type="ARBA" id="ARBA00022833"/>
    </source>
</evidence>
<dbReference type="GO" id="GO:0005634">
    <property type="term" value="C:nucleus"/>
    <property type="evidence" value="ECO:0007669"/>
    <property type="project" value="UniProtKB-SubCell"/>
</dbReference>
<evidence type="ECO:0000256" key="6">
    <source>
        <dbReference type="SAM" id="MobiDB-lite"/>
    </source>
</evidence>
<organism evidence="8 9">
    <name type="scientific">Mytilus edulis</name>
    <name type="common">Blue mussel</name>
    <dbReference type="NCBI Taxonomy" id="6550"/>
    <lineage>
        <taxon>Eukaryota</taxon>
        <taxon>Metazoa</taxon>
        <taxon>Spiralia</taxon>
        <taxon>Lophotrochozoa</taxon>
        <taxon>Mollusca</taxon>
        <taxon>Bivalvia</taxon>
        <taxon>Autobranchia</taxon>
        <taxon>Pteriomorphia</taxon>
        <taxon>Mytilida</taxon>
        <taxon>Mytiloidea</taxon>
        <taxon>Mytilidae</taxon>
        <taxon>Mytilinae</taxon>
        <taxon>Mytilus</taxon>
    </lineage>
</organism>
<dbReference type="EC" id="2.4.2.30" evidence="8"/>
<feature type="domain" description="PARP-type" evidence="7">
    <location>
        <begin position="9"/>
        <end position="96"/>
    </location>
</feature>
<dbReference type="Proteomes" id="UP000683360">
    <property type="component" value="Unassembled WGS sequence"/>
</dbReference>
<evidence type="ECO:0000313" key="8">
    <source>
        <dbReference type="EMBL" id="CAG2247240.1"/>
    </source>
</evidence>
<dbReference type="GO" id="GO:0003677">
    <property type="term" value="F:DNA binding"/>
    <property type="evidence" value="ECO:0007669"/>
    <property type="project" value="InterPro"/>
</dbReference>
<name>A0A8S3UMJ8_MYTED</name>
<gene>
    <name evidence="8" type="ORF">MEDL_59145</name>
</gene>
<keyword evidence="8" id="KW-0808">Transferase</keyword>
<comment type="caution">
    <text evidence="8">The sequence shown here is derived from an EMBL/GenBank/DDBJ whole genome shotgun (WGS) entry which is preliminary data.</text>
</comment>
<reference evidence="8" key="1">
    <citation type="submission" date="2021-03" db="EMBL/GenBank/DDBJ databases">
        <authorList>
            <person name="Bekaert M."/>
        </authorList>
    </citation>
    <scope>NUCLEOTIDE SEQUENCE</scope>
</reference>
<evidence type="ECO:0000313" key="9">
    <source>
        <dbReference type="Proteomes" id="UP000683360"/>
    </source>
</evidence>
<keyword evidence="4" id="KW-0862">Zinc</keyword>
<feature type="compositionally biased region" description="Basic and acidic residues" evidence="6">
    <location>
        <begin position="199"/>
        <end position="215"/>
    </location>
</feature>
<evidence type="ECO:0000259" key="7">
    <source>
        <dbReference type="PROSITE" id="PS50064"/>
    </source>
</evidence>
<comment type="subcellular location">
    <subcellularLocation>
        <location evidence="1">Nucleus</location>
    </subcellularLocation>
</comment>
<dbReference type="Gene3D" id="3.30.1740.10">
    <property type="entry name" value="Zinc finger, PARP-type"/>
    <property type="match status" value="1"/>
</dbReference>
<evidence type="ECO:0000256" key="5">
    <source>
        <dbReference type="ARBA" id="ARBA00023242"/>
    </source>
</evidence>
<accession>A0A8S3UMJ8</accession>
<keyword evidence="2" id="KW-0479">Metal-binding</keyword>
<evidence type="ECO:0000256" key="1">
    <source>
        <dbReference type="ARBA" id="ARBA00004123"/>
    </source>
</evidence>
<dbReference type="SUPFAM" id="SSF57716">
    <property type="entry name" value="Glucocorticoid receptor-like (DNA-binding domain)"/>
    <property type="match status" value="1"/>
</dbReference>
<dbReference type="GO" id="GO:0008270">
    <property type="term" value="F:zinc ion binding"/>
    <property type="evidence" value="ECO:0007669"/>
    <property type="project" value="UniProtKB-KW"/>
</dbReference>
<evidence type="ECO:0000256" key="3">
    <source>
        <dbReference type="ARBA" id="ARBA00022771"/>
    </source>
</evidence>
<dbReference type="Pfam" id="PF00645">
    <property type="entry name" value="zf-PARP"/>
    <property type="match status" value="1"/>
</dbReference>
<keyword evidence="5" id="KW-0539">Nucleus</keyword>
<keyword evidence="9" id="KW-1185">Reference proteome</keyword>
<protein>
    <submittedName>
        <fullName evidence="8">PARP1</fullName>
        <ecNumber evidence="8">2.4.2.30</ecNumber>
    </submittedName>
</protein>
<dbReference type="EMBL" id="CAJPWZ010002893">
    <property type="protein sequence ID" value="CAG2247240.1"/>
    <property type="molecule type" value="Genomic_DNA"/>
</dbReference>
<evidence type="ECO:0000256" key="2">
    <source>
        <dbReference type="ARBA" id="ARBA00022723"/>
    </source>
</evidence>
<sequence>MLNRNSYLLKIEYARSSRSQCRSILCSKIDEDDLRIGVVHDTWPWTEWYHFDCFWEEFEEFFEEFREKVEDVDIEDLMEGYSLLSEEDQEKAEDSLREWIDICINGGDEDEDDEDLSFLTPEVRPQNETLGNDGNDKKKEHLPKDQNGNKTSGNDGIGNDKKKEHLSKDQTGNKTSGNDEKKMVEVTKGVAVTKKKGLKREIGSRSEVLKKKSRT</sequence>
<dbReference type="InterPro" id="IPR036957">
    <property type="entry name" value="Znf_PARP_sf"/>
</dbReference>
<dbReference type="PROSITE" id="PS50064">
    <property type="entry name" value="ZF_PARP_2"/>
    <property type="match status" value="1"/>
</dbReference>